<keyword evidence="3" id="KW-1185">Reference proteome</keyword>
<name>A0A167XSK3_9AGAM</name>
<gene>
    <name evidence="2" type="ORF">FIBSPDRAFT_282272</name>
</gene>
<dbReference type="EMBL" id="KV417748">
    <property type="protein sequence ID" value="KZP07522.1"/>
    <property type="molecule type" value="Genomic_DNA"/>
</dbReference>
<evidence type="ECO:0000256" key="1">
    <source>
        <dbReference type="SAM" id="MobiDB-lite"/>
    </source>
</evidence>
<sequence length="279" mass="31086">MSGYVKGRAVTRSSGCSSKYPDSEFEHAAFQVKMQRIMRFRNTHASCCCALIPIVIFSRYMDHCPSQTSSPSSRLASSARRWPSRTLTTSAGSTFSPAHRSPPPTTTYPQTPIETVSKKIFGIHSGTRRRRRVTALDRQVSCGDGTEPPVQTSRITRRAYHRPLSSASSRAGRAYAISAKPTLGIRGFEYGQRRAELLCCPSMRRTGGDFLCPQMLTCVCSLPTRTELQDAGRPFCNFRDCNIAFVQHNARPSTRATGINAFEFKLGYIRPRRWTSSLA</sequence>
<feature type="region of interest" description="Disordered" evidence="1">
    <location>
        <begin position="66"/>
        <end position="112"/>
    </location>
</feature>
<feature type="compositionally biased region" description="Polar residues" evidence="1">
    <location>
        <begin position="86"/>
        <end position="96"/>
    </location>
</feature>
<organism evidence="2 3">
    <name type="scientific">Athelia psychrophila</name>
    <dbReference type="NCBI Taxonomy" id="1759441"/>
    <lineage>
        <taxon>Eukaryota</taxon>
        <taxon>Fungi</taxon>
        <taxon>Dikarya</taxon>
        <taxon>Basidiomycota</taxon>
        <taxon>Agaricomycotina</taxon>
        <taxon>Agaricomycetes</taxon>
        <taxon>Agaricomycetidae</taxon>
        <taxon>Atheliales</taxon>
        <taxon>Atheliaceae</taxon>
        <taxon>Athelia</taxon>
    </lineage>
</organism>
<dbReference type="AlphaFoldDB" id="A0A167XSK3"/>
<reference evidence="2 3" key="1">
    <citation type="journal article" date="2016" name="Mol. Biol. Evol.">
        <title>Comparative Genomics of Early-Diverging Mushroom-Forming Fungi Provides Insights into the Origins of Lignocellulose Decay Capabilities.</title>
        <authorList>
            <person name="Nagy L.G."/>
            <person name="Riley R."/>
            <person name="Tritt A."/>
            <person name="Adam C."/>
            <person name="Daum C."/>
            <person name="Floudas D."/>
            <person name="Sun H."/>
            <person name="Yadav J.S."/>
            <person name="Pangilinan J."/>
            <person name="Larsson K.H."/>
            <person name="Matsuura K."/>
            <person name="Barry K."/>
            <person name="Labutti K."/>
            <person name="Kuo R."/>
            <person name="Ohm R.A."/>
            <person name="Bhattacharya S.S."/>
            <person name="Shirouzu T."/>
            <person name="Yoshinaga Y."/>
            <person name="Martin F.M."/>
            <person name="Grigoriev I.V."/>
            <person name="Hibbett D.S."/>
        </authorList>
    </citation>
    <scope>NUCLEOTIDE SEQUENCE [LARGE SCALE GENOMIC DNA]</scope>
    <source>
        <strain evidence="2 3">CBS 109695</strain>
    </source>
</reference>
<dbReference type="Proteomes" id="UP000076532">
    <property type="component" value="Unassembled WGS sequence"/>
</dbReference>
<evidence type="ECO:0000313" key="3">
    <source>
        <dbReference type="Proteomes" id="UP000076532"/>
    </source>
</evidence>
<protein>
    <submittedName>
        <fullName evidence="2">Uncharacterized protein</fullName>
    </submittedName>
</protein>
<proteinExistence type="predicted"/>
<feature type="compositionally biased region" description="Low complexity" evidence="1">
    <location>
        <begin position="69"/>
        <end position="85"/>
    </location>
</feature>
<evidence type="ECO:0000313" key="2">
    <source>
        <dbReference type="EMBL" id="KZP07522.1"/>
    </source>
</evidence>
<accession>A0A167XSK3</accession>